<dbReference type="SUPFAM" id="SSF142877">
    <property type="entry name" value="EndoU-like"/>
    <property type="match status" value="1"/>
</dbReference>
<protein>
    <recommendedName>
        <fullName evidence="12">EndoU domain-containing protein</fullName>
    </recommendedName>
</protein>
<dbReference type="PANTHER" id="PTHR12439">
    <property type="entry name" value="PLACENTAL PROTEIN 11-RELATED"/>
    <property type="match status" value="1"/>
</dbReference>
<keyword evidence="9 11" id="KW-0464">Manganese</keyword>
<accession>A0A1B6CSC7</accession>
<evidence type="ECO:0000256" key="11">
    <source>
        <dbReference type="RuleBase" id="RU367085"/>
    </source>
</evidence>
<evidence type="ECO:0000256" key="8">
    <source>
        <dbReference type="ARBA" id="ARBA00022884"/>
    </source>
</evidence>
<feature type="signal peptide" evidence="11">
    <location>
        <begin position="1"/>
        <end position="19"/>
    </location>
</feature>
<feature type="domain" description="EndoU" evidence="12">
    <location>
        <begin position="24"/>
        <end position="290"/>
    </location>
</feature>
<dbReference type="Pfam" id="PF09412">
    <property type="entry name" value="XendoU"/>
    <property type="match status" value="1"/>
</dbReference>
<evidence type="ECO:0000256" key="2">
    <source>
        <dbReference type="ARBA" id="ARBA00010168"/>
    </source>
</evidence>
<dbReference type="InterPro" id="IPR039787">
    <property type="entry name" value="ENDOU"/>
</dbReference>
<dbReference type="GO" id="GO:0046872">
    <property type="term" value="F:metal ion binding"/>
    <property type="evidence" value="ECO:0007669"/>
    <property type="project" value="UniProtKB-UniRule"/>
</dbReference>
<dbReference type="InterPro" id="IPR037227">
    <property type="entry name" value="EndoU-like"/>
</dbReference>
<keyword evidence="6 11" id="KW-0255">Endonuclease</keyword>
<proteinExistence type="inferred from homology"/>
<evidence type="ECO:0000256" key="1">
    <source>
        <dbReference type="ARBA" id="ARBA00001936"/>
    </source>
</evidence>
<dbReference type="AlphaFoldDB" id="A0A1B6CSC7"/>
<evidence type="ECO:0000256" key="7">
    <source>
        <dbReference type="ARBA" id="ARBA00022801"/>
    </source>
</evidence>
<dbReference type="GO" id="GO:0016829">
    <property type="term" value="F:lyase activity"/>
    <property type="evidence" value="ECO:0007669"/>
    <property type="project" value="UniProtKB-KW"/>
</dbReference>
<evidence type="ECO:0000256" key="5">
    <source>
        <dbReference type="ARBA" id="ARBA00022723"/>
    </source>
</evidence>
<dbReference type="InterPro" id="IPR018998">
    <property type="entry name" value="EndoU_C"/>
</dbReference>
<feature type="chain" id="PRO_5026373981" description="EndoU domain-containing protein" evidence="11">
    <location>
        <begin position="20"/>
        <end position="292"/>
    </location>
</feature>
<evidence type="ECO:0000256" key="4">
    <source>
        <dbReference type="ARBA" id="ARBA00022722"/>
    </source>
</evidence>
<keyword evidence="11" id="KW-0732">Signal</keyword>
<organism evidence="13">
    <name type="scientific">Clastoptera arizonana</name>
    <name type="common">Arizona spittle bug</name>
    <dbReference type="NCBI Taxonomy" id="38151"/>
    <lineage>
        <taxon>Eukaryota</taxon>
        <taxon>Metazoa</taxon>
        <taxon>Ecdysozoa</taxon>
        <taxon>Arthropoda</taxon>
        <taxon>Hexapoda</taxon>
        <taxon>Insecta</taxon>
        <taxon>Pterygota</taxon>
        <taxon>Neoptera</taxon>
        <taxon>Paraneoptera</taxon>
        <taxon>Hemiptera</taxon>
        <taxon>Auchenorrhyncha</taxon>
        <taxon>Cercopoidea</taxon>
        <taxon>Clastopteridae</taxon>
        <taxon>Clastoptera</taxon>
    </lineage>
</organism>
<dbReference type="EMBL" id="GEDC01020872">
    <property type="protein sequence ID" value="JAS16426.1"/>
    <property type="molecule type" value="Transcribed_RNA"/>
</dbReference>
<evidence type="ECO:0000313" key="13">
    <source>
        <dbReference type="EMBL" id="JAS16426.1"/>
    </source>
</evidence>
<keyword evidence="5 11" id="KW-0479">Metal-binding</keyword>
<reference evidence="13" key="1">
    <citation type="submission" date="2015-12" db="EMBL/GenBank/DDBJ databases">
        <title>De novo transcriptome assembly of four potential Pierce s Disease insect vectors from Arizona vineyards.</title>
        <authorList>
            <person name="Tassone E.E."/>
        </authorList>
    </citation>
    <scope>NUCLEOTIDE SEQUENCE</scope>
</reference>
<evidence type="ECO:0000256" key="10">
    <source>
        <dbReference type="ARBA" id="ARBA00023239"/>
    </source>
</evidence>
<evidence type="ECO:0000259" key="12">
    <source>
        <dbReference type="PROSITE" id="PS51959"/>
    </source>
</evidence>
<name>A0A1B6CSC7_9HEMI</name>
<comment type="subunit">
    <text evidence="3 11">Monomer.</text>
</comment>
<keyword evidence="4 11" id="KW-0540">Nuclease</keyword>
<keyword evidence="8 11" id="KW-0694">RNA-binding</keyword>
<dbReference type="GO" id="GO:0004521">
    <property type="term" value="F:RNA endonuclease activity"/>
    <property type="evidence" value="ECO:0007669"/>
    <property type="project" value="UniProtKB-UniRule"/>
</dbReference>
<dbReference type="GO" id="GO:0016787">
    <property type="term" value="F:hydrolase activity"/>
    <property type="evidence" value="ECO:0007669"/>
    <property type="project" value="UniProtKB-KW"/>
</dbReference>
<gene>
    <name evidence="13" type="ORF">g.30254</name>
</gene>
<sequence>MEIISTIFILGFYTCFCTGTVPVTDDELKTFSEALFSKDNSTNGKSYVDVKVQGRTNSGSQRDQAPLPLLSIDNEIKKVPTVAKLIALYDNYDPDTSHSEVVTTSEKKEESDFLDAVLNTSVLAFTNTFLRSKGYTNGTKAEMKDLLYKIWFTIYSRGQKKLGSSAFEHVFMGEIKREEVSGFHNWIYFGHEEDNKHVNYLGYMKILQFQGNGGIMKIHYTWNGKSKPVGTLFVGTSPELELSLYTVCFLIRPNDKCYLRLGGKDIFIQTYTFTLHKEKLIGSAFPGIVQDY</sequence>
<evidence type="ECO:0000256" key="6">
    <source>
        <dbReference type="ARBA" id="ARBA00022759"/>
    </source>
</evidence>
<comment type="cofactor">
    <cofactor evidence="1 11">
        <name>Mn(2+)</name>
        <dbReference type="ChEBI" id="CHEBI:29035"/>
    </cofactor>
</comment>
<dbReference type="GO" id="GO:0003723">
    <property type="term" value="F:RNA binding"/>
    <property type="evidence" value="ECO:0007669"/>
    <property type="project" value="UniProtKB-UniRule"/>
</dbReference>
<comment type="similarity">
    <text evidence="2 11">Belongs to the ENDOU family.</text>
</comment>
<evidence type="ECO:0000256" key="3">
    <source>
        <dbReference type="ARBA" id="ARBA00011245"/>
    </source>
</evidence>
<dbReference type="PANTHER" id="PTHR12439:SF42">
    <property type="entry name" value="ENDORIBONUCLEASE-RELATED"/>
    <property type="match status" value="1"/>
</dbReference>
<dbReference type="PROSITE" id="PS51959">
    <property type="entry name" value="ENDOU"/>
    <property type="match status" value="1"/>
</dbReference>
<keyword evidence="7 11" id="KW-0378">Hydrolase</keyword>
<keyword evidence="10" id="KW-0456">Lyase</keyword>
<evidence type="ECO:0000256" key="9">
    <source>
        <dbReference type="ARBA" id="ARBA00023211"/>
    </source>
</evidence>
<dbReference type="CDD" id="cd21159">
    <property type="entry name" value="XendoU"/>
    <property type="match status" value="1"/>
</dbReference>